<dbReference type="Pfam" id="PF01532">
    <property type="entry name" value="Glyco_hydro_47"/>
    <property type="match status" value="1"/>
</dbReference>
<evidence type="ECO:0000256" key="3">
    <source>
        <dbReference type="ARBA" id="ARBA00007658"/>
    </source>
</evidence>
<dbReference type="InterPro" id="IPR012341">
    <property type="entry name" value="6hp_glycosidase-like_sf"/>
</dbReference>
<proteinExistence type="inferred from homology"/>
<evidence type="ECO:0000256" key="7">
    <source>
        <dbReference type="PIRSR" id="PIRSR601382-2"/>
    </source>
</evidence>
<comment type="pathway">
    <text evidence="2">Protein modification; protein glycosylation.</text>
</comment>
<dbReference type="InterPro" id="IPR001382">
    <property type="entry name" value="Glyco_hydro_47"/>
</dbReference>
<dbReference type="SUPFAM" id="SSF48225">
    <property type="entry name" value="Seven-hairpin glycosidases"/>
    <property type="match status" value="1"/>
</dbReference>
<feature type="active site" evidence="6">
    <location>
        <position position="497"/>
    </location>
</feature>
<reference evidence="10 11" key="1">
    <citation type="submission" date="2017-03" db="EMBL/GenBank/DDBJ databases">
        <title>Genomes of endolithic fungi from Antarctica.</title>
        <authorList>
            <person name="Coleine C."/>
            <person name="Masonjones S."/>
            <person name="Stajich J.E."/>
        </authorList>
    </citation>
    <scope>NUCLEOTIDE SEQUENCE [LARGE SCALE GENOMIC DNA]</scope>
    <source>
        <strain evidence="10 11">CCFEE 6314</strain>
    </source>
</reference>
<dbReference type="EC" id="3.2.1.-" evidence="9"/>
<keyword evidence="4 9" id="KW-0378">Hydrolase</keyword>
<dbReference type="GO" id="GO:0005509">
    <property type="term" value="F:calcium ion binding"/>
    <property type="evidence" value="ECO:0007669"/>
    <property type="project" value="InterPro"/>
</dbReference>
<evidence type="ECO:0000256" key="5">
    <source>
        <dbReference type="ARBA" id="ARBA00023157"/>
    </source>
</evidence>
<dbReference type="PANTHER" id="PTHR11742:SF103">
    <property type="entry name" value="ENDOPLASMIC RETICULUM MANNOSIDASE MNL2-RELATED"/>
    <property type="match status" value="1"/>
</dbReference>
<dbReference type="InterPro" id="IPR050749">
    <property type="entry name" value="Glycosyl_Hydrolase_47"/>
</dbReference>
<dbReference type="GO" id="GO:0005783">
    <property type="term" value="C:endoplasmic reticulum"/>
    <property type="evidence" value="ECO:0007669"/>
    <property type="project" value="TreeGrafter"/>
</dbReference>
<evidence type="ECO:0000256" key="4">
    <source>
        <dbReference type="ARBA" id="ARBA00022801"/>
    </source>
</evidence>
<comment type="caution">
    <text evidence="10">The sequence shown here is derived from an EMBL/GenBank/DDBJ whole genome shotgun (WGS) entry which is preliminary data.</text>
</comment>
<feature type="disulfide bond" evidence="8">
    <location>
        <begin position="381"/>
        <end position="410"/>
    </location>
</feature>
<dbReference type="PANTHER" id="PTHR11742">
    <property type="entry name" value="MANNOSYL-OLIGOSACCHARIDE ALPHA-1,2-MANNOSIDASE-RELATED"/>
    <property type="match status" value="1"/>
</dbReference>
<dbReference type="GO" id="GO:0036503">
    <property type="term" value="P:ERAD pathway"/>
    <property type="evidence" value="ECO:0007669"/>
    <property type="project" value="UniProtKB-ARBA"/>
</dbReference>
<feature type="active site" description="Proton donor" evidence="6">
    <location>
        <position position="176"/>
    </location>
</feature>
<dbReference type="OrthoDB" id="8118055at2759"/>
<dbReference type="EMBL" id="NAJM01000051">
    <property type="protein sequence ID" value="RVX67197.1"/>
    <property type="molecule type" value="Genomic_DNA"/>
</dbReference>
<evidence type="ECO:0000256" key="2">
    <source>
        <dbReference type="ARBA" id="ARBA00004922"/>
    </source>
</evidence>
<evidence type="ECO:0000256" key="8">
    <source>
        <dbReference type="PIRSR" id="PIRSR601382-3"/>
    </source>
</evidence>
<dbReference type="GO" id="GO:0004571">
    <property type="term" value="F:mannosyl-oligosaccharide 1,2-alpha-mannosidase activity"/>
    <property type="evidence" value="ECO:0007669"/>
    <property type="project" value="InterPro"/>
</dbReference>
<evidence type="ECO:0000313" key="10">
    <source>
        <dbReference type="EMBL" id="RVX67197.1"/>
    </source>
</evidence>
<dbReference type="Proteomes" id="UP000288859">
    <property type="component" value="Unassembled WGS sequence"/>
</dbReference>
<evidence type="ECO:0000313" key="11">
    <source>
        <dbReference type="Proteomes" id="UP000288859"/>
    </source>
</evidence>
<dbReference type="VEuPathDB" id="FungiDB:PV10_03775"/>
<keyword evidence="7" id="KW-0479">Metal-binding</keyword>
<feature type="active site" description="Proton donor" evidence="6">
    <location>
        <position position="424"/>
    </location>
</feature>
<dbReference type="GO" id="GO:0016020">
    <property type="term" value="C:membrane"/>
    <property type="evidence" value="ECO:0007669"/>
    <property type="project" value="InterPro"/>
</dbReference>
<accession>A0A438MTZ3</accession>
<evidence type="ECO:0000256" key="9">
    <source>
        <dbReference type="RuleBase" id="RU361193"/>
    </source>
</evidence>
<evidence type="ECO:0000256" key="1">
    <source>
        <dbReference type="ARBA" id="ARBA00001913"/>
    </source>
</evidence>
<dbReference type="AlphaFoldDB" id="A0A438MTZ3"/>
<dbReference type="InterPro" id="IPR036026">
    <property type="entry name" value="Seven-hairpin_glycosidases"/>
</dbReference>
<comment type="cofactor">
    <cofactor evidence="1 7">
        <name>Ca(2+)</name>
        <dbReference type="ChEBI" id="CHEBI:29108"/>
    </cofactor>
</comment>
<sequence>MGFRRRPIALLLLGITLFLLIRKFLSILRTERLGSIPASFDIPDEQPRPQDGFSSHANGIVIMLPDTGRLQNPRIQHKFPAETAKEQQTRLTRLDQIKEATLHAWTGYRKHAWTKDELMPVTGGHRTTLGGWGATLIDSLDTLWLMGLKDEFEEAVQAAATIDFDESATIPVNVFETTIRYLGGLLGAYDVSGGKYPILLRKALEVGDMLYLAFDTPSRMPITRWSKIGVEVAGGDTVVAELGTLTIEFTRLTQLTGDNKFYDAVQRIADCFEQQQGNTRVPGLFPHTVNARDCWFADGVTFSIGGSADSVYEYFPKQHQLLRGATGQYKRMYETARDPLNKYLLSKPSTPSGHDMLLAGIYKSYANGRKEFIPEVHHLSCFAGGMFALASRLFEQPQDLDTAKQLVQGCIWGYNQTVTGIMPERFRFLPCATTDDDSACAWDEQAWTKLLLKHSSELSINERALSAEDRLVILSQRLGLPKGIPDVVSPEYYLRPEAIEAIFVLYRVTGDESLRETAWVMFENLVRHTRTEFGFSSIRDVTKPDSAKLDRMESFWIAETLKYFYLLFSDPGVISLDDFVLNTEGHPFRVLTT</sequence>
<dbReference type="UniPathway" id="UPA00378"/>
<name>A0A438MTZ3_EXOME</name>
<keyword evidence="5 8" id="KW-1015">Disulfide bond</keyword>
<dbReference type="Gene3D" id="1.50.10.10">
    <property type="match status" value="1"/>
</dbReference>
<feature type="active site" evidence="6">
    <location>
        <position position="309"/>
    </location>
</feature>
<protein>
    <recommendedName>
        <fullName evidence="9">alpha-1,2-Mannosidase</fullName>
        <ecNumber evidence="9">3.2.1.-</ecNumber>
    </recommendedName>
</protein>
<dbReference type="GO" id="GO:0005975">
    <property type="term" value="P:carbohydrate metabolic process"/>
    <property type="evidence" value="ECO:0007669"/>
    <property type="project" value="InterPro"/>
</dbReference>
<evidence type="ECO:0000256" key="6">
    <source>
        <dbReference type="PIRSR" id="PIRSR601382-1"/>
    </source>
</evidence>
<keyword evidence="9" id="KW-0326">Glycosidase</keyword>
<dbReference type="PRINTS" id="PR00747">
    <property type="entry name" value="GLYHDRLASE47"/>
</dbReference>
<feature type="binding site" evidence="7">
    <location>
        <position position="583"/>
    </location>
    <ligand>
        <name>Ca(2+)</name>
        <dbReference type="ChEBI" id="CHEBI:29108"/>
    </ligand>
</feature>
<organism evidence="10 11">
    <name type="scientific">Exophiala mesophila</name>
    <name type="common">Black yeast-like fungus</name>
    <dbReference type="NCBI Taxonomy" id="212818"/>
    <lineage>
        <taxon>Eukaryota</taxon>
        <taxon>Fungi</taxon>
        <taxon>Dikarya</taxon>
        <taxon>Ascomycota</taxon>
        <taxon>Pezizomycotina</taxon>
        <taxon>Eurotiomycetes</taxon>
        <taxon>Chaetothyriomycetidae</taxon>
        <taxon>Chaetothyriales</taxon>
        <taxon>Herpotrichiellaceae</taxon>
        <taxon>Exophiala</taxon>
    </lineage>
</organism>
<comment type="similarity">
    <text evidence="3 9">Belongs to the glycosyl hydrolase 47 family.</text>
</comment>
<gene>
    <name evidence="10" type="ORF">B0A52_08631</name>
</gene>
<dbReference type="FunFam" id="1.50.10.10:FF:000037">
    <property type="entry name" value="alpha-1,2-Mannosidase"/>
    <property type="match status" value="1"/>
</dbReference>
<keyword evidence="7" id="KW-0106">Calcium</keyword>